<evidence type="ECO:0000259" key="7">
    <source>
        <dbReference type="PROSITE" id="PS50109"/>
    </source>
</evidence>
<reference evidence="8 9" key="1">
    <citation type="submission" date="2020-02" db="EMBL/GenBank/DDBJ databases">
        <title>Albibacoteraceae fam. nov., the first described family within the subdivision 4 Verrucomicrobia.</title>
        <authorList>
            <person name="Xi F."/>
        </authorList>
    </citation>
    <scope>NUCLEOTIDE SEQUENCE [LARGE SCALE GENOMIC DNA]</scope>
    <source>
        <strain evidence="8 9">CK1056</strain>
    </source>
</reference>
<comment type="caution">
    <text evidence="8">The sequence shown here is derived from an EMBL/GenBank/DDBJ whole genome shotgun (WGS) entry which is preliminary data.</text>
</comment>
<dbReference type="Gene3D" id="3.30.565.10">
    <property type="entry name" value="Histidine kinase-like ATPase, C-terminal domain"/>
    <property type="match status" value="1"/>
</dbReference>
<dbReference type="AlphaFoldDB" id="A0A6B2M061"/>
<dbReference type="PANTHER" id="PTHR44936:SF10">
    <property type="entry name" value="SENSOR PROTEIN RSTB"/>
    <property type="match status" value="1"/>
</dbReference>
<dbReference type="InterPro" id="IPR036890">
    <property type="entry name" value="HATPase_C_sf"/>
</dbReference>
<feature type="domain" description="Histidine kinase" evidence="7">
    <location>
        <begin position="142"/>
        <end position="363"/>
    </location>
</feature>
<dbReference type="SMART" id="SM00387">
    <property type="entry name" value="HATPase_c"/>
    <property type="match status" value="1"/>
</dbReference>
<dbReference type="PRINTS" id="PR00344">
    <property type="entry name" value="BCTRLSENSOR"/>
</dbReference>
<evidence type="ECO:0000313" key="8">
    <source>
        <dbReference type="EMBL" id="NDV62341.1"/>
    </source>
</evidence>
<keyword evidence="5 8" id="KW-0418">Kinase</keyword>
<dbReference type="RefSeq" id="WP_163964140.1">
    <property type="nucleotide sequence ID" value="NZ_JAAGNX010000002.1"/>
</dbReference>
<dbReference type="PANTHER" id="PTHR44936">
    <property type="entry name" value="SENSOR PROTEIN CREC"/>
    <property type="match status" value="1"/>
</dbReference>
<dbReference type="InterPro" id="IPR003594">
    <property type="entry name" value="HATPase_dom"/>
</dbReference>
<dbReference type="PROSITE" id="PS50109">
    <property type="entry name" value="HIS_KIN"/>
    <property type="match status" value="1"/>
</dbReference>
<dbReference type="InterPro" id="IPR050980">
    <property type="entry name" value="2C_sensor_his_kinase"/>
</dbReference>
<organism evidence="8 9">
    <name type="scientific">Oceanipulchritudo coccoides</name>
    <dbReference type="NCBI Taxonomy" id="2706888"/>
    <lineage>
        <taxon>Bacteria</taxon>
        <taxon>Pseudomonadati</taxon>
        <taxon>Verrucomicrobiota</taxon>
        <taxon>Opitutia</taxon>
        <taxon>Puniceicoccales</taxon>
        <taxon>Oceanipulchritudinaceae</taxon>
        <taxon>Oceanipulchritudo</taxon>
    </lineage>
</organism>
<dbReference type="SUPFAM" id="SSF55874">
    <property type="entry name" value="ATPase domain of HSP90 chaperone/DNA topoisomerase II/histidine kinase"/>
    <property type="match status" value="1"/>
</dbReference>
<dbReference type="Pfam" id="PF02518">
    <property type="entry name" value="HATPase_c"/>
    <property type="match status" value="1"/>
</dbReference>
<keyword evidence="4" id="KW-0547">Nucleotide-binding</keyword>
<dbReference type="Proteomes" id="UP000478417">
    <property type="component" value="Unassembled WGS sequence"/>
</dbReference>
<proteinExistence type="predicted"/>
<keyword evidence="3" id="KW-0808">Transferase</keyword>
<protein>
    <recommendedName>
        <fullName evidence="2">histidine kinase</fullName>
        <ecNumber evidence="2">2.7.13.3</ecNumber>
    </recommendedName>
</protein>
<dbReference type="GO" id="GO:0004673">
    <property type="term" value="F:protein histidine kinase activity"/>
    <property type="evidence" value="ECO:0007669"/>
    <property type="project" value="UniProtKB-EC"/>
</dbReference>
<keyword evidence="6" id="KW-0067">ATP-binding</keyword>
<evidence type="ECO:0000313" key="9">
    <source>
        <dbReference type="Proteomes" id="UP000478417"/>
    </source>
</evidence>
<keyword evidence="9" id="KW-1185">Reference proteome</keyword>
<evidence type="ECO:0000256" key="4">
    <source>
        <dbReference type="ARBA" id="ARBA00022741"/>
    </source>
</evidence>
<dbReference type="EC" id="2.7.13.3" evidence="2"/>
<accession>A0A6B2M061</accession>
<evidence type="ECO:0000256" key="5">
    <source>
        <dbReference type="ARBA" id="ARBA00022777"/>
    </source>
</evidence>
<dbReference type="EMBL" id="JAAGNX010000002">
    <property type="protein sequence ID" value="NDV62341.1"/>
    <property type="molecule type" value="Genomic_DNA"/>
</dbReference>
<evidence type="ECO:0000256" key="2">
    <source>
        <dbReference type="ARBA" id="ARBA00012438"/>
    </source>
</evidence>
<evidence type="ECO:0000256" key="6">
    <source>
        <dbReference type="ARBA" id="ARBA00022840"/>
    </source>
</evidence>
<dbReference type="GO" id="GO:0005524">
    <property type="term" value="F:ATP binding"/>
    <property type="evidence" value="ECO:0007669"/>
    <property type="project" value="UniProtKB-KW"/>
</dbReference>
<sequence>MGAFQESRPSPSSKPDPEILVCPEDVDWIFDVDTLHSAGGEALIRRNGLEEPPRDSPHHPFNLSASSTTVWDQTVRKLSMAAGESHLVLTAHSNSEAQEIVFYARVAGFREKGLPRIAATFQRINQSSYQSVADNVRQNWLYLLHEIKNPLSILKAADDIEYMELQKAEKDPSRSAQTRRFAITCLEDHLRNGVFLATEDSRMIPNNPEPLDLKLFMEDLRESFELILGMENNNIELKLDIEAFQVARIDRTLLSQLLNNLLLNKINLLQNETVTLDCSLASSRSDGSGTLLVITIEDEGPAFPAEVLQEQESDPNLEGLLRIQRNSGLGLPICRRIASVMGGEIKFYNDAPKTRIRIWLPLS</sequence>
<gene>
    <name evidence="8" type="ORF">G0Q06_07765</name>
</gene>
<dbReference type="InterPro" id="IPR005467">
    <property type="entry name" value="His_kinase_dom"/>
</dbReference>
<evidence type="ECO:0000256" key="3">
    <source>
        <dbReference type="ARBA" id="ARBA00022679"/>
    </source>
</evidence>
<comment type="catalytic activity">
    <reaction evidence="1">
        <text>ATP + protein L-histidine = ADP + protein N-phospho-L-histidine.</text>
        <dbReference type="EC" id="2.7.13.3"/>
    </reaction>
</comment>
<evidence type="ECO:0000256" key="1">
    <source>
        <dbReference type="ARBA" id="ARBA00000085"/>
    </source>
</evidence>
<dbReference type="InterPro" id="IPR004358">
    <property type="entry name" value="Sig_transdc_His_kin-like_C"/>
</dbReference>
<name>A0A6B2M061_9BACT</name>